<name>A0ABQ9YIS4_9EUKA</name>
<sequence>MSVSPSIHQHNQPFISFRQPSLHAESSFASNGESSFNPTRQILVYPRHSPSLNQHVIEVNHTSHAEGDSGASRHPPTLHKAGLLRVHSHGVLSGLAFCSLLSALGSYVTMQTHSR</sequence>
<keyword evidence="1" id="KW-0472">Membrane</keyword>
<keyword evidence="1" id="KW-1133">Transmembrane helix</keyword>
<proteinExistence type="predicted"/>
<evidence type="ECO:0000256" key="1">
    <source>
        <dbReference type="SAM" id="Phobius"/>
    </source>
</evidence>
<dbReference type="EMBL" id="JARBJD010000006">
    <property type="protein sequence ID" value="KAK2963560.1"/>
    <property type="molecule type" value="Genomic_DNA"/>
</dbReference>
<protein>
    <submittedName>
        <fullName evidence="2">Uncharacterized protein</fullName>
    </submittedName>
</protein>
<dbReference type="Proteomes" id="UP001281761">
    <property type="component" value="Unassembled WGS sequence"/>
</dbReference>
<organism evidence="2 3">
    <name type="scientific">Blattamonas nauphoetae</name>
    <dbReference type="NCBI Taxonomy" id="2049346"/>
    <lineage>
        <taxon>Eukaryota</taxon>
        <taxon>Metamonada</taxon>
        <taxon>Preaxostyla</taxon>
        <taxon>Oxymonadida</taxon>
        <taxon>Blattamonas</taxon>
    </lineage>
</organism>
<feature type="transmembrane region" description="Helical" evidence="1">
    <location>
        <begin position="91"/>
        <end position="110"/>
    </location>
</feature>
<evidence type="ECO:0000313" key="2">
    <source>
        <dbReference type="EMBL" id="KAK2963560.1"/>
    </source>
</evidence>
<gene>
    <name evidence="2" type="ORF">BLNAU_1603</name>
</gene>
<reference evidence="2 3" key="1">
    <citation type="journal article" date="2022" name="bioRxiv">
        <title>Genomics of Preaxostyla Flagellates Illuminates Evolutionary Transitions and the Path Towards Mitochondrial Loss.</title>
        <authorList>
            <person name="Novak L.V.F."/>
            <person name="Treitli S.C."/>
            <person name="Pyrih J."/>
            <person name="Halakuc P."/>
            <person name="Pipaliya S.V."/>
            <person name="Vacek V."/>
            <person name="Brzon O."/>
            <person name="Soukal P."/>
            <person name="Eme L."/>
            <person name="Dacks J.B."/>
            <person name="Karnkowska A."/>
            <person name="Elias M."/>
            <person name="Hampl V."/>
        </authorList>
    </citation>
    <scope>NUCLEOTIDE SEQUENCE [LARGE SCALE GENOMIC DNA]</scope>
    <source>
        <strain evidence="2">NAU3</strain>
        <tissue evidence="2">Gut</tissue>
    </source>
</reference>
<comment type="caution">
    <text evidence="2">The sequence shown here is derived from an EMBL/GenBank/DDBJ whole genome shotgun (WGS) entry which is preliminary data.</text>
</comment>
<keyword evidence="3" id="KW-1185">Reference proteome</keyword>
<evidence type="ECO:0000313" key="3">
    <source>
        <dbReference type="Proteomes" id="UP001281761"/>
    </source>
</evidence>
<accession>A0ABQ9YIS4</accession>
<keyword evidence="1" id="KW-0812">Transmembrane</keyword>